<organism evidence="2 3">
    <name type="scientific">Gemella bergeri ATCC 700627</name>
    <dbReference type="NCBI Taxonomy" id="1321820"/>
    <lineage>
        <taxon>Bacteria</taxon>
        <taxon>Bacillati</taxon>
        <taxon>Bacillota</taxon>
        <taxon>Bacilli</taxon>
        <taxon>Bacillales</taxon>
        <taxon>Gemellaceae</taxon>
        <taxon>Gemella</taxon>
    </lineage>
</organism>
<dbReference type="PROSITE" id="PS51707">
    <property type="entry name" value="CYTH"/>
    <property type="match status" value="1"/>
</dbReference>
<dbReference type="PIRSF" id="PIRSF012526">
    <property type="entry name" value="CYTH_UCP012526"/>
    <property type="match status" value="1"/>
</dbReference>
<dbReference type="AlphaFoldDB" id="U2QQB6"/>
<reference evidence="2 3" key="1">
    <citation type="submission" date="2013-08" db="EMBL/GenBank/DDBJ databases">
        <authorList>
            <person name="Weinstock G."/>
            <person name="Sodergren E."/>
            <person name="Wylie T."/>
            <person name="Fulton L."/>
            <person name="Fulton R."/>
            <person name="Fronick C."/>
            <person name="O'Laughlin M."/>
            <person name="Godfrey J."/>
            <person name="Miner T."/>
            <person name="Herter B."/>
            <person name="Appelbaum E."/>
            <person name="Cordes M."/>
            <person name="Lek S."/>
            <person name="Wollam A."/>
            <person name="Pepin K.H."/>
            <person name="Palsikar V.B."/>
            <person name="Mitreva M."/>
            <person name="Wilson R.K."/>
        </authorList>
    </citation>
    <scope>NUCLEOTIDE SEQUENCE [LARGE SCALE GENOMIC DNA]</scope>
    <source>
        <strain evidence="2 3">ATCC 700627</strain>
    </source>
</reference>
<gene>
    <name evidence="2" type="ORF">HMPREF1983_00808</name>
</gene>
<dbReference type="EMBL" id="AWVP01000050">
    <property type="protein sequence ID" value="ERK58404.1"/>
    <property type="molecule type" value="Genomic_DNA"/>
</dbReference>
<dbReference type="Pfam" id="PF01928">
    <property type="entry name" value="CYTH"/>
    <property type="match status" value="1"/>
</dbReference>
<keyword evidence="3" id="KW-1185">Reference proteome</keyword>
<protein>
    <submittedName>
        <fullName evidence="2">Adenylate cyclase</fullName>
    </submittedName>
</protein>
<feature type="domain" description="CYTH" evidence="1">
    <location>
        <begin position="3"/>
        <end position="192"/>
    </location>
</feature>
<dbReference type="SMART" id="SM01118">
    <property type="entry name" value="CYTH"/>
    <property type="match status" value="1"/>
</dbReference>
<sequence length="193" mass="22501">MREKEIEFKNLLTEDEYQRLFTAFNLGEVNTIINKNYYYDDNNKTLKKSGAALRLRFSERKNEITLKIRGLKGNIEINVPITSELYLNAPQVLSSLPEVIMAELEAMNVSIKTPLLFQQITTMRKELKLPQGLLVLDKTIFLDNVVDYELEFEVNDYNDGKSAFEKILREFDIVERLTKPKIARAEEYAKNKL</sequence>
<dbReference type="SUPFAM" id="SSF55154">
    <property type="entry name" value="CYTH-like phosphatases"/>
    <property type="match status" value="1"/>
</dbReference>
<dbReference type="CDD" id="cd07762">
    <property type="entry name" value="CYTH-like_Pase_1"/>
    <property type="match status" value="1"/>
</dbReference>
<dbReference type="InterPro" id="IPR009195">
    <property type="entry name" value="Uncharacterised_YjbK"/>
</dbReference>
<evidence type="ECO:0000313" key="3">
    <source>
        <dbReference type="Proteomes" id="UP000016637"/>
    </source>
</evidence>
<dbReference type="RefSeq" id="WP_021753469.1">
    <property type="nucleotide sequence ID" value="NZ_KI271865.1"/>
</dbReference>
<dbReference type="PATRIC" id="fig|1321820.3.peg.787"/>
<accession>U2QQB6</accession>
<dbReference type="Gene3D" id="2.40.320.10">
    <property type="entry name" value="Hypothetical Protein Pfu-838710-001"/>
    <property type="match status" value="1"/>
</dbReference>
<comment type="caution">
    <text evidence="2">The sequence shown here is derived from an EMBL/GenBank/DDBJ whole genome shotgun (WGS) entry which is preliminary data.</text>
</comment>
<dbReference type="Proteomes" id="UP000016637">
    <property type="component" value="Unassembled WGS sequence"/>
</dbReference>
<dbReference type="InterPro" id="IPR023577">
    <property type="entry name" value="CYTH_domain"/>
</dbReference>
<dbReference type="HOGENOM" id="CLU_088898_1_0_9"/>
<dbReference type="InterPro" id="IPR033469">
    <property type="entry name" value="CYTH-like_dom_sf"/>
</dbReference>
<evidence type="ECO:0000259" key="1">
    <source>
        <dbReference type="PROSITE" id="PS51707"/>
    </source>
</evidence>
<proteinExistence type="predicted"/>
<evidence type="ECO:0000313" key="2">
    <source>
        <dbReference type="EMBL" id="ERK58404.1"/>
    </source>
</evidence>
<name>U2QQB6_9BACL</name>
<dbReference type="eggNOG" id="COG4116">
    <property type="taxonomic scope" value="Bacteria"/>
</dbReference>